<comment type="caution">
    <text evidence="1">The sequence shown here is derived from an EMBL/GenBank/DDBJ whole genome shotgun (WGS) entry which is preliminary data.</text>
</comment>
<accession>A0A9R1XFZ6</accession>
<dbReference type="Proteomes" id="UP000235145">
    <property type="component" value="Unassembled WGS sequence"/>
</dbReference>
<proteinExistence type="predicted"/>
<dbReference type="AlphaFoldDB" id="A0A9R1XFZ6"/>
<reference evidence="1 2" key="1">
    <citation type="journal article" date="2017" name="Nat. Commun.">
        <title>Genome assembly with in vitro proximity ligation data and whole-genome triplication in lettuce.</title>
        <authorList>
            <person name="Reyes-Chin-Wo S."/>
            <person name="Wang Z."/>
            <person name="Yang X."/>
            <person name="Kozik A."/>
            <person name="Arikit S."/>
            <person name="Song C."/>
            <person name="Xia L."/>
            <person name="Froenicke L."/>
            <person name="Lavelle D.O."/>
            <person name="Truco M.J."/>
            <person name="Xia R."/>
            <person name="Zhu S."/>
            <person name="Xu C."/>
            <person name="Xu H."/>
            <person name="Xu X."/>
            <person name="Cox K."/>
            <person name="Korf I."/>
            <person name="Meyers B.C."/>
            <person name="Michelmore R.W."/>
        </authorList>
    </citation>
    <scope>NUCLEOTIDE SEQUENCE [LARGE SCALE GENOMIC DNA]</scope>
    <source>
        <strain evidence="2">cv. Salinas</strain>
        <tissue evidence="1">Seedlings</tissue>
    </source>
</reference>
<gene>
    <name evidence="1" type="ORF">LSAT_V11C500277640</name>
</gene>
<organism evidence="1 2">
    <name type="scientific">Lactuca sativa</name>
    <name type="common">Garden lettuce</name>
    <dbReference type="NCBI Taxonomy" id="4236"/>
    <lineage>
        <taxon>Eukaryota</taxon>
        <taxon>Viridiplantae</taxon>
        <taxon>Streptophyta</taxon>
        <taxon>Embryophyta</taxon>
        <taxon>Tracheophyta</taxon>
        <taxon>Spermatophyta</taxon>
        <taxon>Magnoliopsida</taxon>
        <taxon>eudicotyledons</taxon>
        <taxon>Gunneridae</taxon>
        <taxon>Pentapetalae</taxon>
        <taxon>asterids</taxon>
        <taxon>campanulids</taxon>
        <taxon>Asterales</taxon>
        <taxon>Asteraceae</taxon>
        <taxon>Cichorioideae</taxon>
        <taxon>Cichorieae</taxon>
        <taxon>Lactucinae</taxon>
        <taxon>Lactuca</taxon>
    </lineage>
</organism>
<dbReference type="EMBL" id="NBSK02000005">
    <property type="protein sequence ID" value="KAJ0206567.1"/>
    <property type="molecule type" value="Genomic_DNA"/>
</dbReference>
<evidence type="ECO:0000313" key="2">
    <source>
        <dbReference type="Proteomes" id="UP000235145"/>
    </source>
</evidence>
<evidence type="ECO:0000313" key="1">
    <source>
        <dbReference type="EMBL" id="KAJ0206567.1"/>
    </source>
</evidence>
<keyword evidence="2" id="KW-1185">Reference proteome</keyword>
<name>A0A9R1XFZ6_LACSA</name>
<sequence>MESSPTDTNHRQKERKRDWIKMMRQGLRESRCGVELSSSTLEGNFDYAPHLVENTLYQHITKAEEYDSYSAPQWIGYQQKPSYYVEYLKQGTEEGLDIGAQHKPNMSDITTSCNTYMRQKANDVDRKCKQEELKTVGSFSLRNFIEQLVFRQN</sequence>
<protein>
    <submittedName>
        <fullName evidence="1">Uncharacterized protein</fullName>
    </submittedName>
</protein>